<dbReference type="Pfam" id="PF05860">
    <property type="entry name" value="TPS"/>
    <property type="match status" value="1"/>
</dbReference>
<dbReference type="NCBIfam" id="TIGR01901">
    <property type="entry name" value="adhes_NPXG"/>
    <property type="match status" value="1"/>
</dbReference>
<proteinExistence type="predicted"/>
<protein>
    <submittedName>
        <fullName evidence="3">Filamentous hemagglutinin N-terminal domain-containing protein</fullName>
    </submittedName>
</protein>
<dbReference type="SUPFAM" id="SSF51126">
    <property type="entry name" value="Pectin lyase-like"/>
    <property type="match status" value="4"/>
</dbReference>
<dbReference type="InterPro" id="IPR008638">
    <property type="entry name" value="FhaB/CdiA-like_TPS"/>
</dbReference>
<dbReference type="InterPro" id="IPR011050">
    <property type="entry name" value="Pectin_lyase_fold/virulence"/>
</dbReference>
<keyword evidence="1" id="KW-1133">Transmembrane helix</keyword>
<feature type="non-terminal residue" evidence="3">
    <location>
        <position position="873"/>
    </location>
</feature>
<dbReference type="Proteomes" id="UP001199525">
    <property type="component" value="Unassembled WGS sequence"/>
</dbReference>
<feature type="transmembrane region" description="Helical" evidence="1">
    <location>
        <begin position="7"/>
        <end position="31"/>
    </location>
</feature>
<dbReference type="SMART" id="SM00912">
    <property type="entry name" value="Haemagg_act"/>
    <property type="match status" value="1"/>
</dbReference>
<feature type="domain" description="Filamentous haemagglutinin FhaB/tRNA nuclease CdiA-like TPS" evidence="2">
    <location>
        <begin position="34"/>
        <end position="145"/>
    </location>
</feature>
<reference evidence="3 4" key="1">
    <citation type="journal article" date="2021" name="Microorganisms">
        <title>Genome Evolution of Filamentous Cyanobacterium Nostoc Species: From Facultative Symbiosis to Free Living.</title>
        <authorList>
            <person name="Huo D."/>
            <person name="Li H."/>
            <person name="Cai F."/>
            <person name="Guo X."/>
            <person name="Qiao Z."/>
            <person name="Wang W."/>
            <person name="Yu G."/>
            <person name="Li R."/>
        </authorList>
    </citation>
    <scope>NUCLEOTIDE SEQUENCE [LARGE SCALE GENOMIC DNA]</scope>
    <source>
        <strain evidence="3 4">CHAB 5714</strain>
    </source>
</reference>
<sequence>MSGSWHLTYWGAVVGIAMSVSVSFNCAIAQISPDGTLPINSNVTQDGNTFNITGGTQAGANLFHSFGEFSVPTGSTASFNNAVNIQNIISRVTGGSSSKIDGIISTLGTANLFLINPNGIIFGQNAQLNISGSFVATTASAIGFGNQGFFSASTPNNPELLVVNPSALLFNQIVAAPIENNSASLSVDNNRSLLAVGGDVSIDGGSLNALGGRVELGGLAAEGTVALNANSNNFSLNFPDNVARANVSLTNGAEVNVASGGGGSIAINAQDINVLGKSSLRAGISPLVGADDAQAGDVTLSAKGTVRIENSFIYNAVFGSGNGGSLRVDTGKLVIQDGAVATATISSGKAGDLVVNASDSIELTGSSSSNGTIDIDIDIPILNLFGLPSNFPVPFPIGLFSASLDVKPLLPKNLRDNPFLSSLPIGSGDAGNVTIETGRLIVSNGAVVSATTTSTGKGGDLTVKADLIELSGTSANDSPLSVFATTNKLPSSLRNDTDGLGSGGNLTIDTRRLIVRDGAWVITGTDNKNPGGELPVTAGELTVNASESVELSGTSSDNIPSALVSGTQGPGNGNKLVINTKRLIVSNGGIISAGTSSSGNGGELIINATDSVELVGTSKQGLSASQIKDLIGFGGASVLNFVEDRPFPSGVISGTANTGDAGNLTIDTGRLLIQGGAQASVSTINAGNAGELNVRASSIELSGTSLESPKPSDIEGRSLLTTAVSEGSTGKGGNITVSTNSLTITDGAALTASTSGQKDAGDITISAESINLTGNGSVISAETTGQGAGGDLTLTTGNLAVEDGGKITVSSTGSGAAGDLKLNANSIYLNNAAKITADTTGGGGNIFARSPLMLLRNQSSITTNAKGLGIGGG</sequence>
<accession>A0ABS8IN47</accession>
<dbReference type="EMBL" id="JAIVFQ010000226">
    <property type="protein sequence ID" value="MCC5605174.1"/>
    <property type="molecule type" value="Genomic_DNA"/>
</dbReference>
<name>A0ABS8IN47_9NOSO</name>
<gene>
    <name evidence="3" type="ORF">LC586_40285</name>
</gene>
<dbReference type="Gene3D" id="2.160.20.10">
    <property type="entry name" value="Single-stranded right-handed beta-helix, Pectin lyase-like"/>
    <property type="match status" value="3"/>
</dbReference>
<dbReference type="InterPro" id="IPR012334">
    <property type="entry name" value="Pectin_lyas_fold"/>
</dbReference>
<evidence type="ECO:0000256" key="1">
    <source>
        <dbReference type="SAM" id="Phobius"/>
    </source>
</evidence>
<evidence type="ECO:0000313" key="4">
    <source>
        <dbReference type="Proteomes" id="UP001199525"/>
    </source>
</evidence>
<evidence type="ECO:0000313" key="3">
    <source>
        <dbReference type="EMBL" id="MCC5605174.1"/>
    </source>
</evidence>
<organism evidence="3 4">
    <name type="scientific">Nostoc favosum CHAB5714</name>
    <dbReference type="NCBI Taxonomy" id="2780399"/>
    <lineage>
        <taxon>Bacteria</taxon>
        <taxon>Bacillati</taxon>
        <taxon>Cyanobacteriota</taxon>
        <taxon>Cyanophyceae</taxon>
        <taxon>Nostocales</taxon>
        <taxon>Nostocaceae</taxon>
        <taxon>Nostoc</taxon>
        <taxon>Nostoc favosum</taxon>
    </lineage>
</organism>
<keyword evidence="4" id="KW-1185">Reference proteome</keyword>
<dbReference type="RefSeq" id="WP_229491323.1">
    <property type="nucleotide sequence ID" value="NZ_JAIVFQ010000226.1"/>
</dbReference>
<comment type="caution">
    <text evidence="3">The sequence shown here is derived from an EMBL/GenBank/DDBJ whole genome shotgun (WGS) entry which is preliminary data.</text>
</comment>
<evidence type="ECO:0000259" key="2">
    <source>
        <dbReference type="SMART" id="SM00912"/>
    </source>
</evidence>
<keyword evidence="1" id="KW-0812">Transmembrane</keyword>
<keyword evidence="1" id="KW-0472">Membrane</keyword>